<feature type="domain" description="4Fe-4S ferredoxin-type" evidence="5">
    <location>
        <begin position="67"/>
        <end position="96"/>
    </location>
</feature>
<dbReference type="PROSITE" id="PS51379">
    <property type="entry name" value="4FE4S_FER_2"/>
    <property type="match status" value="1"/>
</dbReference>
<accession>A0A1V6C4Z3</accession>
<dbReference type="InterPro" id="IPR017896">
    <property type="entry name" value="4Fe4S_Fe-S-bd"/>
</dbReference>
<dbReference type="AlphaFoldDB" id="A0A1V6C4Z3"/>
<proteinExistence type="predicted"/>
<dbReference type="SUPFAM" id="SSF54862">
    <property type="entry name" value="4Fe-4S ferredoxins"/>
    <property type="match status" value="1"/>
</dbReference>
<keyword evidence="2" id="KW-0479">Metal-binding</keyword>
<dbReference type="PANTHER" id="PTHR43177">
    <property type="entry name" value="PROTEIN NRFC"/>
    <property type="match status" value="1"/>
</dbReference>
<evidence type="ECO:0000256" key="2">
    <source>
        <dbReference type="ARBA" id="ARBA00022723"/>
    </source>
</evidence>
<dbReference type="GO" id="GO:0046872">
    <property type="term" value="F:metal ion binding"/>
    <property type="evidence" value="ECO:0007669"/>
    <property type="project" value="UniProtKB-KW"/>
</dbReference>
<dbReference type="GO" id="GO:0051539">
    <property type="term" value="F:4 iron, 4 sulfur cluster binding"/>
    <property type="evidence" value="ECO:0007669"/>
    <property type="project" value="UniProtKB-KW"/>
</dbReference>
<dbReference type="Gene3D" id="3.30.70.20">
    <property type="match status" value="2"/>
</dbReference>
<dbReference type="PROSITE" id="PS00198">
    <property type="entry name" value="4FE4S_FER_1"/>
    <property type="match status" value="1"/>
</dbReference>
<keyword evidence="4" id="KW-0411">Iron-sulfur</keyword>
<gene>
    <name evidence="6" type="primary">dmsB</name>
    <name evidence="6" type="ORF">BWX89_01542</name>
</gene>
<sequence>MKKLFIDYEICNRCPECVVRCSYIFHPGNNGIISLREQIAFNFACRRCDDYPCVNSCPTRALKREDGIITRSNFMCISCKSCALACPFGTIDIDWLLYSKNRCDVCAESRIDENQRFICVQSCPYGALKVLENEPEDKKHLYEIEKNIIVRVINWLELYQIKK</sequence>
<dbReference type="Proteomes" id="UP000485562">
    <property type="component" value="Unassembled WGS sequence"/>
</dbReference>
<dbReference type="Pfam" id="PF13247">
    <property type="entry name" value="Fer4_11"/>
    <property type="match status" value="1"/>
</dbReference>
<dbReference type="InterPro" id="IPR017900">
    <property type="entry name" value="4Fe4S_Fe_S_CS"/>
</dbReference>
<evidence type="ECO:0000259" key="5">
    <source>
        <dbReference type="PROSITE" id="PS51379"/>
    </source>
</evidence>
<evidence type="ECO:0000256" key="3">
    <source>
        <dbReference type="ARBA" id="ARBA00023004"/>
    </source>
</evidence>
<reference evidence="6" key="1">
    <citation type="submission" date="2017-02" db="EMBL/GenBank/DDBJ databases">
        <title>Delving into the versatile metabolic prowess of the omnipresent phylum Bacteroidetes.</title>
        <authorList>
            <person name="Nobu M.K."/>
            <person name="Mei R."/>
            <person name="Narihiro T."/>
            <person name="Kuroda K."/>
            <person name="Liu W.-T."/>
        </authorList>
    </citation>
    <scope>NUCLEOTIDE SEQUENCE</scope>
    <source>
        <strain evidence="6">ADurb.Bin131</strain>
    </source>
</reference>
<keyword evidence="1" id="KW-0004">4Fe-4S</keyword>
<comment type="caution">
    <text evidence="6">The sequence shown here is derived from an EMBL/GenBank/DDBJ whole genome shotgun (WGS) entry which is preliminary data.</text>
</comment>
<protein>
    <submittedName>
        <fullName evidence="6">Anaerobic dimethyl sulfoxide reductase chain B</fullName>
    </submittedName>
</protein>
<organism evidence="6">
    <name type="scientific">candidate division TA06 bacterium ADurb.Bin131</name>
    <dbReference type="NCBI Taxonomy" id="1852827"/>
    <lineage>
        <taxon>Bacteria</taxon>
        <taxon>Bacteria division TA06</taxon>
    </lineage>
</organism>
<dbReference type="PANTHER" id="PTHR43177:SF3">
    <property type="entry name" value="PROTEIN NRFC HOMOLOG"/>
    <property type="match status" value="1"/>
</dbReference>
<evidence type="ECO:0000256" key="1">
    <source>
        <dbReference type="ARBA" id="ARBA00022485"/>
    </source>
</evidence>
<evidence type="ECO:0000313" key="6">
    <source>
        <dbReference type="EMBL" id="OQB71982.1"/>
    </source>
</evidence>
<dbReference type="Pfam" id="PF12800">
    <property type="entry name" value="Fer4_4"/>
    <property type="match status" value="1"/>
</dbReference>
<keyword evidence="3" id="KW-0408">Iron</keyword>
<dbReference type="EMBL" id="MWDQ01000146">
    <property type="protein sequence ID" value="OQB71982.1"/>
    <property type="molecule type" value="Genomic_DNA"/>
</dbReference>
<name>A0A1V6C4Z3_UNCT6</name>
<dbReference type="CDD" id="cd04410">
    <property type="entry name" value="DMSOR_beta-like"/>
    <property type="match status" value="1"/>
</dbReference>
<evidence type="ECO:0000256" key="4">
    <source>
        <dbReference type="ARBA" id="ARBA00023014"/>
    </source>
</evidence>
<dbReference type="InterPro" id="IPR050954">
    <property type="entry name" value="ET_IronSulfur_Cluster-Binding"/>
</dbReference>